<feature type="chain" id="PRO_5031155253" evidence="2">
    <location>
        <begin position="25"/>
        <end position="562"/>
    </location>
</feature>
<protein>
    <submittedName>
        <fullName evidence="3">Uncharacterized protein</fullName>
    </submittedName>
</protein>
<dbReference type="PROSITE" id="PS51257">
    <property type="entry name" value="PROKAR_LIPOPROTEIN"/>
    <property type="match status" value="1"/>
</dbReference>
<evidence type="ECO:0000313" key="3">
    <source>
        <dbReference type="EMBL" id="MBB5065343.1"/>
    </source>
</evidence>
<feature type="signal peptide" evidence="2">
    <location>
        <begin position="1"/>
        <end position="24"/>
    </location>
</feature>
<feature type="compositionally biased region" description="Polar residues" evidence="1">
    <location>
        <begin position="139"/>
        <end position="165"/>
    </location>
</feature>
<sequence>MRAKQWATWCAMFVLLACAGSARAQSEDSAGDPGDSLDALRQGRLTIWVLRPASGHRPRGASAGNRDQAEITYREQSASSFGQSASDYGTASSNYGVASSSPTISAENAMPSTDQNTNGNTAGTPADPSSKASDYKEQTAGSFGQPSGSFGTASSNHGQTAGSYGQTASTYGTAASNHGQTAGSFGNSLSTIAQAGTSAANAPKPDPLQERLAADLQDLFPELQVQFVDVYVDDLKDDLAAVKGTTAYPDLLIGPLSAEWWSGLQGRFGLAMLQPASFLADGLPYGESFTPEFAILARAPHMETAKAFALWMSEGDSCAGCVQQSSSKRSQDAADVAVSAIGHLLRGENLGEAADPSMADFSPRLGQGLLATTGNGVADAGAVRVEVIQASTAERLAVVALRVMVSSDSVFGLAHPLVVLRRADSGAWKVLHVSLNLPEVEQQSERLALANTSPPARAERHAGVVGISQASPADGDSRPPVPELWWDNGGGAGLQVVEWQRSRGGWLDSHLYLAPDHNPKLQTRVTAQFASSQGRYRWRVWSVGAEGEMKISPWRTLNILPK</sequence>
<feature type="compositionally biased region" description="Polar residues" evidence="1">
    <location>
        <begin position="74"/>
        <end position="123"/>
    </location>
</feature>
<organism evidence="3 4">
    <name type="scientific">Granulicella mallensis</name>
    <dbReference type="NCBI Taxonomy" id="940614"/>
    <lineage>
        <taxon>Bacteria</taxon>
        <taxon>Pseudomonadati</taxon>
        <taxon>Acidobacteriota</taxon>
        <taxon>Terriglobia</taxon>
        <taxon>Terriglobales</taxon>
        <taxon>Acidobacteriaceae</taxon>
        <taxon>Granulicella</taxon>
    </lineage>
</organism>
<dbReference type="Proteomes" id="UP000584867">
    <property type="component" value="Unassembled WGS sequence"/>
</dbReference>
<comment type="caution">
    <text evidence="3">The sequence shown here is derived from an EMBL/GenBank/DDBJ whole genome shotgun (WGS) entry which is preliminary data.</text>
</comment>
<keyword evidence="2" id="KW-0732">Signal</keyword>
<evidence type="ECO:0000256" key="1">
    <source>
        <dbReference type="SAM" id="MobiDB-lite"/>
    </source>
</evidence>
<feature type="region of interest" description="Disordered" evidence="1">
    <location>
        <begin position="51"/>
        <end position="165"/>
    </location>
</feature>
<dbReference type="EMBL" id="JACHIO010000016">
    <property type="protein sequence ID" value="MBB5065343.1"/>
    <property type="molecule type" value="Genomic_DNA"/>
</dbReference>
<gene>
    <name evidence="3" type="ORF">HDF15_003711</name>
</gene>
<evidence type="ECO:0000313" key="4">
    <source>
        <dbReference type="Proteomes" id="UP000584867"/>
    </source>
</evidence>
<dbReference type="AlphaFoldDB" id="A0A7W8EA81"/>
<evidence type="ECO:0000256" key="2">
    <source>
        <dbReference type="SAM" id="SignalP"/>
    </source>
</evidence>
<reference evidence="3 4" key="1">
    <citation type="submission" date="2020-08" db="EMBL/GenBank/DDBJ databases">
        <title>Genomic Encyclopedia of Type Strains, Phase IV (KMG-V): Genome sequencing to study the core and pangenomes of soil and plant-associated prokaryotes.</title>
        <authorList>
            <person name="Whitman W."/>
        </authorList>
    </citation>
    <scope>NUCLEOTIDE SEQUENCE [LARGE SCALE GENOMIC DNA]</scope>
    <source>
        <strain evidence="3 4">X5P3</strain>
    </source>
</reference>
<proteinExistence type="predicted"/>
<accession>A0A7W8EA81</accession>
<name>A0A7W8EA81_9BACT</name>
<dbReference type="RefSeq" id="WP_184257957.1">
    <property type="nucleotide sequence ID" value="NZ_JACHIO010000016.1"/>
</dbReference>